<protein>
    <submittedName>
        <fullName evidence="8">Acetyl-CoA C-acetyltransferase</fullName>
        <ecNumber evidence="8">2.3.1.9</ecNumber>
    </submittedName>
</protein>
<feature type="domain" description="Thiolase N-terminal" evidence="6">
    <location>
        <begin position="40"/>
        <end position="314"/>
    </location>
</feature>
<evidence type="ECO:0000313" key="9">
    <source>
        <dbReference type="Proteomes" id="UP001149009"/>
    </source>
</evidence>
<accession>A0A9X2XC75</accession>
<dbReference type="Pfam" id="PF00108">
    <property type="entry name" value="Thiolase_N"/>
    <property type="match status" value="1"/>
</dbReference>
<keyword evidence="2 4" id="KW-0808">Transferase</keyword>
<dbReference type="Proteomes" id="UP001149009">
    <property type="component" value="Unassembled WGS sequence"/>
</dbReference>
<evidence type="ECO:0000256" key="1">
    <source>
        <dbReference type="ARBA" id="ARBA00010982"/>
    </source>
</evidence>
<dbReference type="InterPro" id="IPR002155">
    <property type="entry name" value="Thiolase"/>
</dbReference>
<evidence type="ECO:0000256" key="5">
    <source>
        <dbReference type="SAM" id="MobiDB-lite"/>
    </source>
</evidence>
<evidence type="ECO:0000259" key="7">
    <source>
        <dbReference type="Pfam" id="PF02803"/>
    </source>
</evidence>
<feature type="domain" description="Thiolase C-terminal" evidence="7">
    <location>
        <begin position="322"/>
        <end position="460"/>
    </location>
</feature>
<evidence type="ECO:0000256" key="4">
    <source>
        <dbReference type="RuleBase" id="RU003557"/>
    </source>
</evidence>
<dbReference type="RefSeq" id="WP_261516656.1">
    <property type="nucleotide sequence ID" value="NZ_JAODNV010000018.1"/>
</dbReference>
<gene>
    <name evidence="8" type="ORF">NYR54_15740</name>
</gene>
<dbReference type="PANTHER" id="PTHR18919">
    <property type="entry name" value="ACETYL-COA C-ACYLTRANSFERASE"/>
    <property type="match status" value="1"/>
</dbReference>
<sequence>MSEAARARRKPAPRRTGGRLPATTAVRRTGVQAPPERPPVYLIDGARTPYLRARGRPGPFTPVDLAVQCGRPLLARQPFPPEAFDLVILGCVNVIADEMNPARVAALRLGMGEAMRAFTVQINCGSGMQSIDTAFRLIEGGEADLILAGGAEALSHAPLVLSQKAAGWFGRFATAKTAWERATALGAFRPEMARPVIGLERGLTDPLTDLSMGQTAEIIGHAFGISRESADSYALESHRRLARAQREGFLKGEVIPAISRDGRLFDHDDGVRPDTSMEKLANLKPVFERPYGRVTAGNSSQITDGASWVILASEAAVKEYKLTPIARIVDSEWTALDPSVMGLGPTLCSTALMKRRGLSLKDIELWEINEAFAAQILACLAAWEDEEYCREVLGLEEPFGTLDRERLNVDGGAISLGHPVGSSGNRIVLHLVNAMRRLGLKRGIATECIGGGQGGAMLLESV</sequence>
<dbReference type="SUPFAM" id="SSF53901">
    <property type="entry name" value="Thiolase-like"/>
    <property type="match status" value="2"/>
</dbReference>
<evidence type="ECO:0000256" key="2">
    <source>
        <dbReference type="ARBA" id="ARBA00022679"/>
    </source>
</evidence>
<dbReference type="InterPro" id="IPR020617">
    <property type="entry name" value="Thiolase_C"/>
</dbReference>
<name>A0A9X2XC75_9HYPH</name>
<dbReference type="EMBL" id="JAODNV010000018">
    <property type="protein sequence ID" value="MCT8991725.1"/>
    <property type="molecule type" value="Genomic_DNA"/>
</dbReference>
<proteinExistence type="inferred from homology"/>
<keyword evidence="3 4" id="KW-0012">Acyltransferase</keyword>
<dbReference type="InterPro" id="IPR020616">
    <property type="entry name" value="Thiolase_N"/>
</dbReference>
<keyword evidence="9" id="KW-1185">Reference proteome</keyword>
<dbReference type="PANTHER" id="PTHR18919:SF151">
    <property type="entry name" value="BLR2427 PROTEIN"/>
    <property type="match status" value="1"/>
</dbReference>
<dbReference type="InterPro" id="IPR016039">
    <property type="entry name" value="Thiolase-like"/>
</dbReference>
<dbReference type="CDD" id="cd00751">
    <property type="entry name" value="thiolase"/>
    <property type="match status" value="1"/>
</dbReference>
<dbReference type="NCBIfam" id="NF006030">
    <property type="entry name" value="PRK08170.1"/>
    <property type="match status" value="1"/>
</dbReference>
<dbReference type="InterPro" id="IPR020613">
    <property type="entry name" value="Thiolase_CS"/>
</dbReference>
<dbReference type="GO" id="GO:0003985">
    <property type="term" value="F:acetyl-CoA C-acetyltransferase activity"/>
    <property type="evidence" value="ECO:0007669"/>
    <property type="project" value="UniProtKB-EC"/>
</dbReference>
<dbReference type="NCBIfam" id="TIGR01930">
    <property type="entry name" value="AcCoA-C-Actrans"/>
    <property type="match status" value="1"/>
</dbReference>
<comment type="caution">
    <text evidence="8">The sequence shown here is derived from an EMBL/GenBank/DDBJ whole genome shotgun (WGS) entry which is preliminary data.</text>
</comment>
<reference evidence="8" key="1">
    <citation type="submission" date="2022-08" db="EMBL/GenBank/DDBJ databases">
        <title>Chelativorans sichuanense sp. nov., a paraffin oil-degrading bacterium isolated from a mixture of oil-based drill cuttings and paddy soil.</title>
        <authorList>
            <person name="Yu J."/>
            <person name="Liu H."/>
            <person name="Chen Q."/>
        </authorList>
    </citation>
    <scope>NUCLEOTIDE SEQUENCE</scope>
    <source>
        <strain evidence="8">SCAU 2101</strain>
    </source>
</reference>
<evidence type="ECO:0000259" key="6">
    <source>
        <dbReference type="Pfam" id="PF00108"/>
    </source>
</evidence>
<organism evidence="8 9">
    <name type="scientific">Chelativorans petroleitrophicus</name>
    <dbReference type="NCBI Taxonomy" id="2975484"/>
    <lineage>
        <taxon>Bacteria</taxon>
        <taxon>Pseudomonadati</taxon>
        <taxon>Pseudomonadota</taxon>
        <taxon>Alphaproteobacteria</taxon>
        <taxon>Hyphomicrobiales</taxon>
        <taxon>Phyllobacteriaceae</taxon>
        <taxon>Chelativorans</taxon>
    </lineage>
</organism>
<dbReference type="Gene3D" id="3.40.47.10">
    <property type="match status" value="1"/>
</dbReference>
<dbReference type="PROSITE" id="PS00737">
    <property type="entry name" value="THIOLASE_2"/>
    <property type="match status" value="1"/>
</dbReference>
<evidence type="ECO:0000313" key="8">
    <source>
        <dbReference type="EMBL" id="MCT8991725.1"/>
    </source>
</evidence>
<feature type="region of interest" description="Disordered" evidence="5">
    <location>
        <begin position="1"/>
        <end position="39"/>
    </location>
</feature>
<dbReference type="EC" id="2.3.1.9" evidence="8"/>
<comment type="similarity">
    <text evidence="1 4">Belongs to the thiolase-like superfamily. Thiolase family.</text>
</comment>
<dbReference type="Pfam" id="PF02803">
    <property type="entry name" value="Thiolase_C"/>
    <property type="match status" value="1"/>
</dbReference>
<feature type="compositionally biased region" description="Basic residues" evidence="5">
    <location>
        <begin position="7"/>
        <end position="17"/>
    </location>
</feature>
<dbReference type="AlphaFoldDB" id="A0A9X2XC75"/>
<evidence type="ECO:0000256" key="3">
    <source>
        <dbReference type="ARBA" id="ARBA00023315"/>
    </source>
</evidence>